<dbReference type="SUPFAM" id="SSF51735">
    <property type="entry name" value="NAD(P)-binding Rossmann-fold domains"/>
    <property type="match status" value="1"/>
</dbReference>
<organism evidence="2 3">
    <name type="scientific">Candidatus Hakubella thermalkaliphila</name>
    <dbReference type="NCBI Taxonomy" id="2754717"/>
    <lineage>
        <taxon>Bacteria</taxon>
        <taxon>Bacillati</taxon>
        <taxon>Actinomycetota</taxon>
        <taxon>Actinomycetota incertae sedis</taxon>
        <taxon>Candidatus Hakubellales</taxon>
        <taxon>Candidatus Hakubellaceae</taxon>
        <taxon>Candidatus Hakubella</taxon>
    </lineage>
</organism>
<feature type="domain" description="NAD(P)-binding" evidence="1">
    <location>
        <begin position="2"/>
        <end position="160"/>
    </location>
</feature>
<feature type="non-terminal residue" evidence="2">
    <location>
        <position position="1"/>
    </location>
</feature>
<dbReference type="InterPro" id="IPR036291">
    <property type="entry name" value="NAD(P)-bd_dom_sf"/>
</dbReference>
<evidence type="ECO:0000259" key="1">
    <source>
        <dbReference type="Pfam" id="PF16363"/>
    </source>
</evidence>
<protein>
    <submittedName>
        <fullName evidence="2">dTDP-glucose 4,6-dehydratase</fullName>
    </submittedName>
</protein>
<dbReference type="Gene3D" id="3.90.25.10">
    <property type="entry name" value="UDP-galactose 4-epimerase, domain 1"/>
    <property type="match status" value="1"/>
</dbReference>
<dbReference type="EMBL" id="BLRX01000527">
    <property type="protein sequence ID" value="GFP26331.1"/>
    <property type="molecule type" value="Genomic_DNA"/>
</dbReference>
<dbReference type="PANTHER" id="PTHR43000">
    <property type="entry name" value="DTDP-D-GLUCOSE 4,6-DEHYDRATASE-RELATED"/>
    <property type="match status" value="1"/>
</dbReference>
<evidence type="ECO:0000313" key="3">
    <source>
        <dbReference type="Proteomes" id="UP000543224"/>
    </source>
</evidence>
<evidence type="ECO:0000313" key="2">
    <source>
        <dbReference type="EMBL" id="GFP26331.1"/>
    </source>
</evidence>
<proteinExistence type="predicted"/>
<dbReference type="AlphaFoldDB" id="A0A6V8P5C4"/>
<dbReference type="Proteomes" id="UP000543224">
    <property type="component" value="Unassembled WGS sequence"/>
</dbReference>
<sequence length="181" mass="20779">LKPNSPYSASKAGGDLIVRAYHETFGLPTLITRSSNNFGPYQYPEKLISLFVTNALDDLPLPLYGDGLNVRDWIYVLDICEAIDVVLHKGEIGEIYNIGTGNEKSNIWITKKILEILDKPESLIQPVADRLGHDRRYSLDCSKIRALGWQSQFDLEQALVETVRWYAENEKWWRRLKKNGR</sequence>
<dbReference type="Gene3D" id="3.40.50.720">
    <property type="entry name" value="NAD(P)-binding Rossmann-like Domain"/>
    <property type="match status" value="1"/>
</dbReference>
<dbReference type="Pfam" id="PF16363">
    <property type="entry name" value="GDP_Man_Dehyd"/>
    <property type="match status" value="1"/>
</dbReference>
<gene>
    <name evidence="2" type="ORF">HKBW3S25_01822</name>
</gene>
<comment type="caution">
    <text evidence="2">The sequence shown here is derived from an EMBL/GenBank/DDBJ whole genome shotgun (WGS) entry which is preliminary data.</text>
</comment>
<dbReference type="InterPro" id="IPR016040">
    <property type="entry name" value="NAD(P)-bd_dom"/>
</dbReference>
<reference evidence="2 3" key="1">
    <citation type="journal article" date="2020" name="Front. Microbiol.">
        <title>Single-cell genomics of novel Actinobacteria with the Wood-Ljungdahl pathway discovered in a serpentinizing system.</title>
        <authorList>
            <person name="Merino N."/>
            <person name="Kawai M."/>
            <person name="Boyd E.S."/>
            <person name="Colman D.R."/>
            <person name="McGlynn S.E."/>
            <person name="Nealson K.H."/>
            <person name="Kurokawa K."/>
            <person name="Hongoh Y."/>
        </authorList>
    </citation>
    <scope>NUCLEOTIDE SEQUENCE [LARGE SCALE GENOMIC DNA]</scope>
    <source>
        <strain evidence="2 3">S25</strain>
    </source>
</reference>
<accession>A0A6V8P5C4</accession>
<name>A0A6V8P5C4_9ACTN</name>